<organism evidence="4 5">
    <name type="scientific">Streptomyces blastmyceticus</name>
    <dbReference type="NCBI Taxonomy" id="68180"/>
    <lineage>
        <taxon>Bacteria</taxon>
        <taxon>Bacillati</taxon>
        <taxon>Actinomycetota</taxon>
        <taxon>Actinomycetes</taxon>
        <taxon>Kitasatosporales</taxon>
        <taxon>Streptomycetaceae</taxon>
        <taxon>Streptomyces</taxon>
    </lineage>
</organism>
<keyword evidence="5" id="KW-1185">Reference proteome</keyword>
<keyword evidence="2" id="KW-0472">Membrane</keyword>
<feature type="compositionally biased region" description="Basic and acidic residues" evidence="1">
    <location>
        <begin position="380"/>
        <end position="392"/>
    </location>
</feature>
<evidence type="ECO:0000313" key="5">
    <source>
        <dbReference type="Proteomes" id="UP001500063"/>
    </source>
</evidence>
<proteinExistence type="predicted"/>
<protein>
    <submittedName>
        <fullName evidence="4">Terpene cyclase/mutase family protein</fullName>
    </submittedName>
</protein>
<keyword evidence="2" id="KW-0812">Transmembrane</keyword>
<evidence type="ECO:0000313" key="4">
    <source>
        <dbReference type="EMBL" id="GAA0358376.1"/>
    </source>
</evidence>
<feature type="transmembrane region" description="Helical" evidence="2">
    <location>
        <begin position="399"/>
        <end position="418"/>
    </location>
</feature>
<dbReference type="EMBL" id="BAAABW010000021">
    <property type="protein sequence ID" value="GAA0358376.1"/>
    <property type="molecule type" value="Genomic_DNA"/>
</dbReference>
<feature type="signal peptide" evidence="3">
    <location>
        <begin position="1"/>
        <end position="29"/>
    </location>
</feature>
<reference evidence="4 5" key="1">
    <citation type="journal article" date="2019" name="Int. J. Syst. Evol. Microbiol.">
        <title>The Global Catalogue of Microorganisms (GCM) 10K type strain sequencing project: providing services to taxonomists for standard genome sequencing and annotation.</title>
        <authorList>
            <consortium name="The Broad Institute Genomics Platform"/>
            <consortium name="The Broad Institute Genome Sequencing Center for Infectious Disease"/>
            <person name="Wu L."/>
            <person name="Ma J."/>
        </authorList>
    </citation>
    <scope>NUCLEOTIDE SEQUENCE [LARGE SCALE GENOMIC DNA]</scope>
    <source>
        <strain evidence="4 5">JCM 4565</strain>
    </source>
</reference>
<keyword evidence="2" id="KW-1133">Transmembrane helix</keyword>
<dbReference type="InterPro" id="IPR008930">
    <property type="entry name" value="Terpenoid_cyclase/PrenylTrfase"/>
</dbReference>
<gene>
    <name evidence="4" type="ORF">GCM10010319_39690</name>
</gene>
<dbReference type="Gene3D" id="1.50.10.20">
    <property type="match status" value="1"/>
</dbReference>
<feature type="region of interest" description="Disordered" evidence="1">
    <location>
        <begin position="362"/>
        <end position="392"/>
    </location>
</feature>
<evidence type="ECO:0000256" key="1">
    <source>
        <dbReference type="SAM" id="MobiDB-lite"/>
    </source>
</evidence>
<evidence type="ECO:0000256" key="3">
    <source>
        <dbReference type="SAM" id="SignalP"/>
    </source>
</evidence>
<feature type="region of interest" description="Disordered" evidence="1">
    <location>
        <begin position="236"/>
        <end position="261"/>
    </location>
</feature>
<name>A0ABN0X953_9ACTN</name>
<dbReference type="CDD" id="cd00688">
    <property type="entry name" value="ISOPREN_C2_like"/>
    <property type="match status" value="1"/>
</dbReference>
<dbReference type="RefSeq" id="WP_344119465.1">
    <property type="nucleotide sequence ID" value="NZ_BAAABW010000021.1"/>
</dbReference>
<dbReference type="SUPFAM" id="SSF48239">
    <property type="entry name" value="Terpenoid cyclases/Protein prenyltransferases"/>
    <property type="match status" value="1"/>
</dbReference>
<dbReference type="Proteomes" id="UP001500063">
    <property type="component" value="Unassembled WGS sequence"/>
</dbReference>
<feature type="chain" id="PRO_5045626065" evidence="3">
    <location>
        <begin position="30"/>
        <end position="427"/>
    </location>
</feature>
<accession>A0ABN0X953</accession>
<comment type="caution">
    <text evidence="4">The sequence shown here is derived from an EMBL/GenBank/DDBJ whole genome shotgun (WGS) entry which is preliminary data.</text>
</comment>
<sequence>MAPSFAVHARRGAAALATAAVLGAGLAPAASADASPSPAAPGLFGASDPKFDGVFRQSMALLAQHTAGVASPKQAVDWLAGQQCADGGFTAYRADAGKACDAKTPLDSNATAAAVQALAALGGHGPAVTKAVGWLKSTQNEDGGWSYNPGGPSDANSTSIVIGALAAAGQDPAKVTSKRGTSAYDGLVAFQLGCDVDEADRGAFAYQPDKSGKLAANADATAAVALAGLGKGYAAEPAGKDNVDPKPLPCKGDEAGTSDPKAAAGAASAYLARIMDKEKDGPHLAAVQPGADKPAPDFGNTAETVIALAAGGHRDAAAKPLKWLEQNSAAWAKQAGPAAYAQLVLAAHAAGADPRDFGGADLVSQLGATGPKAEAAASPSEKKDEKQEEKKAKDNKGLGVWWVVGVFFVASVGAGFLLSGRKKKNQL</sequence>
<evidence type="ECO:0000256" key="2">
    <source>
        <dbReference type="SAM" id="Phobius"/>
    </source>
</evidence>
<keyword evidence="3" id="KW-0732">Signal</keyword>